<dbReference type="EMBL" id="PEZK01000020">
    <property type="protein sequence ID" value="PIU02241.1"/>
    <property type="molecule type" value="Genomic_DNA"/>
</dbReference>
<dbReference type="Pfam" id="PF03717">
    <property type="entry name" value="PBP_dimer"/>
    <property type="match status" value="1"/>
</dbReference>
<dbReference type="Pfam" id="PF00905">
    <property type="entry name" value="Transpeptidase"/>
    <property type="match status" value="1"/>
</dbReference>
<dbReference type="InterPro" id="IPR012338">
    <property type="entry name" value="Beta-lactam/transpept-like"/>
</dbReference>
<feature type="domain" description="Penicillin-binding protein dimerisation" evidence="4">
    <location>
        <begin position="46"/>
        <end position="211"/>
    </location>
</feature>
<dbReference type="InterPro" id="IPR001460">
    <property type="entry name" value="PCN-bd_Tpept"/>
</dbReference>
<evidence type="ECO:0008006" key="7">
    <source>
        <dbReference type="Google" id="ProtNLM"/>
    </source>
</evidence>
<dbReference type="GO" id="GO:0071555">
    <property type="term" value="P:cell wall organization"/>
    <property type="evidence" value="ECO:0007669"/>
    <property type="project" value="TreeGrafter"/>
</dbReference>
<gene>
    <name evidence="5" type="ORF">COT66_01230</name>
</gene>
<comment type="caution">
    <text evidence="5">The sequence shown here is derived from an EMBL/GenBank/DDBJ whole genome shotgun (WGS) entry which is preliminary data.</text>
</comment>
<dbReference type="InterPro" id="IPR005311">
    <property type="entry name" value="PBP_dimer"/>
</dbReference>
<name>A0A2M6XB51_9BACT</name>
<proteinExistence type="predicted"/>
<evidence type="ECO:0000313" key="6">
    <source>
        <dbReference type="Proteomes" id="UP000231214"/>
    </source>
</evidence>
<evidence type="ECO:0000256" key="1">
    <source>
        <dbReference type="ARBA" id="ARBA00004370"/>
    </source>
</evidence>
<dbReference type="SUPFAM" id="SSF56519">
    <property type="entry name" value="Penicillin binding protein dimerisation domain"/>
    <property type="match status" value="1"/>
</dbReference>
<dbReference type="Gene3D" id="3.30.450.330">
    <property type="match status" value="1"/>
</dbReference>
<dbReference type="PANTHER" id="PTHR30627">
    <property type="entry name" value="PEPTIDOGLYCAN D,D-TRANSPEPTIDASE"/>
    <property type="match status" value="1"/>
</dbReference>
<accession>A0A2M6XB51</accession>
<dbReference type="SUPFAM" id="SSF56601">
    <property type="entry name" value="beta-lactamase/transpeptidase-like"/>
    <property type="match status" value="1"/>
</dbReference>
<keyword evidence="2" id="KW-0472">Membrane</keyword>
<dbReference type="Proteomes" id="UP000231214">
    <property type="component" value="Unassembled WGS sequence"/>
</dbReference>
<dbReference type="GO" id="GO:0005886">
    <property type="term" value="C:plasma membrane"/>
    <property type="evidence" value="ECO:0007669"/>
    <property type="project" value="TreeGrafter"/>
</dbReference>
<evidence type="ECO:0000259" key="4">
    <source>
        <dbReference type="Pfam" id="PF03717"/>
    </source>
</evidence>
<feature type="domain" description="Penicillin-binding protein transpeptidase" evidence="3">
    <location>
        <begin position="255"/>
        <end position="559"/>
    </location>
</feature>
<protein>
    <recommendedName>
        <fullName evidence="7">Penicillin-binding protein 2</fullName>
    </recommendedName>
</protein>
<evidence type="ECO:0000259" key="3">
    <source>
        <dbReference type="Pfam" id="PF00905"/>
    </source>
</evidence>
<evidence type="ECO:0000313" key="5">
    <source>
        <dbReference type="EMBL" id="PIU02241.1"/>
    </source>
</evidence>
<dbReference type="InterPro" id="IPR036138">
    <property type="entry name" value="PBP_dimer_sf"/>
</dbReference>
<reference evidence="6" key="1">
    <citation type="submission" date="2017-09" db="EMBL/GenBank/DDBJ databases">
        <title>Depth-based differentiation of microbial function through sediment-hosted aquifers and enrichment of novel symbionts in the deep terrestrial subsurface.</title>
        <authorList>
            <person name="Probst A.J."/>
            <person name="Ladd B."/>
            <person name="Jarett J.K."/>
            <person name="Geller-Mcgrath D.E."/>
            <person name="Sieber C.M.K."/>
            <person name="Emerson J.B."/>
            <person name="Anantharaman K."/>
            <person name="Thomas B.C."/>
            <person name="Malmstrom R."/>
            <person name="Stieglmeier M."/>
            <person name="Klingl A."/>
            <person name="Woyke T."/>
            <person name="Ryan C.M."/>
            <person name="Banfield J.F."/>
        </authorList>
    </citation>
    <scope>NUCLEOTIDE SEQUENCE [LARGE SCALE GENOMIC DNA]</scope>
</reference>
<dbReference type="InterPro" id="IPR050515">
    <property type="entry name" value="Beta-lactam/transpept"/>
</dbReference>
<dbReference type="GO" id="GO:0008658">
    <property type="term" value="F:penicillin binding"/>
    <property type="evidence" value="ECO:0007669"/>
    <property type="project" value="InterPro"/>
</dbReference>
<dbReference type="AlphaFoldDB" id="A0A2M6XB51"/>
<organism evidence="5 6">
    <name type="scientific">Candidatus Shapirobacteria bacterium CG09_land_8_20_14_0_10_49_15</name>
    <dbReference type="NCBI Taxonomy" id="1974482"/>
    <lineage>
        <taxon>Bacteria</taxon>
        <taxon>Candidatus Shapironibacteriota</taxon>
    </lineage>
</organism>
<dbReference type="Gene3D" id="3.90.1310.10">
    <property type="entry name" value="Penicillin-binding protein 2a (Domain 2)"/>
    <property type="match status" value="1"/>
</dbReference>
<evidence type="ECO:0000256" key="2">
    <source>
        <dbReference type="ARBA" id="ARBA00023136"/>
    </source>
</evidence>
<sequence length="572" mass="62409">MRIKLLLIIFFGGGILIAARLFYWQVLHADGLATAAEQQHWVSFEIPAKRGEILAQDSFPLVANQESFLLFASLTDLEASPTQIAAQIAPYLLTDQEKQVEDKQAVLLPKENLLKQRLQRQDLVWVPLEHKISLATKKALEALAIAGLGFEEEQTRSYPEASGAAHLLGFVGADVNGRDKGYFGLEGYYDLELRGRAGVMRREKDASGKPILVGEVDQEPQKDGRVLVTTIDRTMQFLLEEKLKAGLAKYGAAGGSIVVMDPRSGAILGMASLPSYDPAKFGEFDKQLYPNPAIAAGYEPGSTFKTLVMAAALDAGAVKPETRCDRCAGPRQIAEYSLETFDGQYYPDTTMTAVIEHSDNVGMIFTAEKLGLDKTYAYLQKFGLGQATGIDLEEETVPELRPKNDWRLIDLATASFGQGVAVTPLQMVRAVGAIANGGLLVQPYVVDRVVSEKGNEVIKHSAPQRVIKKTTAQVLTEMMVNAADKAWFARLKPKGFRIAGKSGTAQIPVAGHYDEGRTIGSYIGFAPADDPQFIMLIVLNDPTSSEWGANTAAPLWMEIAQELFVYYGLMPG</sequence>
<dbReference type="Gene3D" id="3.40.710.10">
    <property type="entry name" value="DD-peptidase/beta-lactamase superfamily"/>
    <property type="match status" value="1"/>
</dbReference>
<dbReference type="PANTHER" id="PTHR30627:SF1">
    <property type="entry name" value="PEPTIDOGLYCAN D,D-TRANSPEPTIDASE FTSI"/>
    <property type="match status" value="1"/>
</dbReference>
<comment type="subcellular location">
    <subcellularLocation>
        <location evidence="1">Membrane</location>
    </subcellularLocation>
</comment>